<reference evidence="1" key="1">
    <citation type="journal article" date="2014" name="Int. J. Syst. Evol. Microbiol.">
        <title>Complete genome of a new Firmicutes species belonging to the dominant human colonic microbiota ('Ruminococcus bicirculans') reveals two chromosomes and a selective capacity to utilize plant glucans.</title>
        <authorList>
            <consortium name="NISC Comparative Sequencing Program"/>
            <person name="Wegmann U."/>
            <person name="Louis P."/>
            <person name="Goesmann A."/>
            <person name="Henrissat B."/>
            <person name="Duncan S.H."/>
            <person name="Flint H.J."/>
        </authorList>
    </citation>
    <scope>NUCLEOTIDE SEQUENCE</scope>
    <source>
        <strain evidence="1">NBRC 103855</strain>
    </source>
</reference>
<comment type="caution">
    <text evidence="1">The sequence shown here is derived from an EMBL/GenBank/DDBJ whole genome shotgun (WGS) entry which is preliminary data.</text>
</comment>
<proteinExistence type="predicted"/>
<accession>A0ABQ5UAV6</accession>
<evidence type="ECO:0000313" key="1">
    <source>
        <dbReference type="EMBL" id="GLQ09244.1"/>
    </source>
</evidence>
<keyword evidence="2" id="KW-1185">Reference proteome</keyword>
<dbReference type="EMBL" id="BSNG01000001">
    <property type="protein sequence ID" value="GLQ09244.1"/>
    <property type="molecule type" value="Genomic_DNA"/>
</dbReference>
<gene>
    <name evidence="1" type="ORF">GCM10007913_11760</name>
</gene>
<reference evidence="1" key="2">
    <citation type="submission" date="2023-01" db="EMBL/GenBank/DDBJ databases">
        <title>Draft genome sequence of Devosia yakushimensis strain NBRC 103855.</title>
        <authorList>
            <person name="Sun Q."/>
            <person name="Mori K."/>
        </authorList>
    </citation>
    <scope>NUCLEOTIDE SEQUENCE</scope>
    <source>
        <strain evidence="1">NBRC 103855</strain>
    </source>
</reference>
<protein>
    <submittedName>
        <fullName evidence="1">Uncharacterized protein</fullName>
    </submittedName>
</protein>
<dbReference type="RefSeq" id="WP_284388837.1">
    <property type="nucleotide sequence ID" value="NZ_BSNG01000001.1"/>
</dbReference>
<dbReference type="Proteomes" id="UP001161406">
    <property type="component" value="Unassembled WGS sequence"/>
</dbReference>
<evidence type="ECO:0000313" key="2">
    <source>
        <dbReference type="Proteomes" id="UP001161406"/>
    </source>
</evidence>
<organism evidence="1 2">
    <name type="scientific">Devosia yakushimensis</name>
    <dbReference type="NCBI Taxonomy" id="470028"/>
    <lineage>
        <taxon>Bacteria</taxon>
        <taxon>Pseudomonadati</taxon>
        <taxon>Pseudomonadota</taxon>
        <taxon>Alphaproteobacteria</taxon>
        <taxon>Hyphomicrobiales</taxon>
        <taxon>Devosiaceae</taxon>
        <taxon>Devosia</taxon>
    </lineage>
</organism>
<sequence length="130" mass="13148">MSDLTRNTASGAWIKDLDMGDGFHAERVAVGKQVFTLLEDATSTGLGAGPVTGGDYLWRVEGAFGGATATLQYLGLDGVTWFDATETDGTTPVTLTASGAKPVGIAQGSVVRVELVGGAPSAMNSVIGGL</sequence>
<name>A0ABQ5UAV6_9HYPH</name>